<dbReference type="InParanoid" id="A0A164ZTT9"/>
<reference evidence="3 4" key="1">
    <citation type="journal article" date="2016" name="Fungal Biol.">
        <title>The genome of Xylona heveae provides a window into fungal endophytism.</title>
        <authorList>
            <person name="Gazis R."/>
            <person name="Kuo A."/>
            <person name="Riley R."/>
            <person name="LaButti K."/>
            <person name="Lipzen A."/>
            <person name="Lin J."/>
            <person name="Amirebrahimi M."/>
            <person name="Hesse C.N."/>
            <person name="Spatafora J.W."/>
            <person name="Henrissat B."/>
            <person name="Hainaut M."/>
            <person name="Grigoriev I.V."/>
            <person name="Hibbett D.S."/>
        </authorList>
    </citation>
    <scope>NUCLEOTIDE SEQUENCE [LARGE SCALE GENOMIC DNA]</scope>
    <source>
        <strain evidence="3 4">TC161</strain>
    </source>
</reference>
<protein>
    <submittedName>
        <fullName evidence="3">Uncharacterized protein</fullName>
    </submittedName>
</protein>
<dbReference type="RefSeq" id="XP_018185062.1">
    <property type="nucleotide sequence ID" value="XM_018333486.1"/>
</dbReference>
<evidence type="ECO:0000256" key="2">
    <source>
        <dbReference type="SAM" id="MobiDB-lite"/>
    </source>
</evidence>
<evidence type="ECO:0000313" key="3">
    <source>
        <dbReference type="EMBL" id="KZF19507.1"/>
    </source>
</evidence>
<accession>A0A164ZTT9</accession>
<feature type="coiled-coil region" evidence="1">
    <location>
        <begin position="148"/>
        <end position="175"/>
    </location>
</feature>
<keyword evidence="4" id="KW-1185">Reference proteome</keyword>
<dbReference type="AlphaFoldDB" id="A0A164ZTT9"/>
<proteinExistence type="predicted"/>
<sequence>MADNHGNHLPRDVQTFLTTLTARLLQAAIQTDDNTTSASRPNVGIEAVRELLLRPCDNNNNNTGDGALSKHKSRPTGASTGTRREPLAVEDTPSPPRAPLPSGEGARQPASPFAFAATSSGLGLRVQTLEHRVDAIDPGSRSVTSKSLERPLAQLRELEEEVAKLRKDIMRLRAQIHPAERGSVSFEGL</sequence>
<evidence type="ECO:0000313" key="4">
    <source>
        <dbReference type="Proteomes" id="UP000076632"/>
    </source>
</evidence>
<name>A0A164ZTT9_XYLHT</name>
<keyword evidence="1" id="KW-0175">Coiled coil</keyword>
<dbReference type="Proteomes" id="UP000076632">
    <property type="component" value="Unassembled WGS sequence"/>
</dbReference>
<gene>
    <name evidence="3" type="ORF">L228DRAFT_251116</name>
</gene>
<dbReference type="GeneID" id="28898623"/>
<evidence type="ECO:0000256" key="1">
    <source>
        <dbReference type="SAM" id="Coils"/>
    </source>
</evidence>
<organism evidence="3 4">
    <name type="scientific">Xylona heveae (strain CBS 132557 / TC161)</name>
    <dbReference type="NCBI Taxonomy" id="1328760"/>
    <lineage>
        <taxon>Eukaryota</taxon>
        <taxon>Fungi</taxon>
        <taxon>Dikarya</taxon>
        <taxon>Ascomycota</taxon>
        <taxon>Pezizomycotina</taxon>
        <taxon>Xylonomycetes</taxon>
        <taxon>Xylonales</taxon>
        <taxon>Xylonaceae</taxon>
        <taxon>Xylona</taxon>
    </lineage>
</organism>
<feature type="region of interest" description="Disordered" evidence="2">
    <location>
        <begin position="56"/>
        <end position="110"/>
    </location>
</feature>
<dbReference type="EMBL" id="KV407466">
    <property type="protein sequence ID" value="KZF19507.1"/>
    <property type="molecule type" value="Genomic_DNA"/>
</dbReference>